<keyword evidence="2" id="KW-0479">Metal-binding</keyword>
<keyword evidence="3" id="KW-0408">Iron</keyword>
<evidence type="ECO:0000256" key="1">
    <source>
        <dbReference type="ARBA" id="ARBA00001954"/>
    </source>
</evidence>
<keyword evidence="8" id="KW-1185">Reference proteome</keyword>
<keyword evidence="5" id="KW-0689">Ribosomal protein</keyword>
<dbReference type="GO" id="GO:0005840">
    <property type="term" value="C:ribosome"/>
    <property type="evidence" value="ECO:0007669"/>
    <property type="project" value="UniProtKB-KW"/>
</dbReference>
<gene>
    <name evidence="5" type="ORF">Xinn_01517</name>
    <name evidence="6" type="ORF">XIS1_1750013</name>
</gene>
<evidence type="ECO:0000256" key="2">
    <source>
        <dbReference type="ARBA" id="ARBA00022723"/>
    </source>
</evidence>
<evidence type="ECO:0000313" key="5">
    <source>
        <dbReference type="EMBL" id="PHM36574.1"/>
    </source>
</evidence>
<evidence type="ECO:0000313" key="7">
    <source>
        <dbReference type="Proteomes" id="UP000196435"/>
    </source>
</evidence>
<protein>
    <submittedName>
        <fullName evidence="5">50S ribosomal protein L16 arginine hydroxylase</fullName>
    </submittedName>
</protein>
<evidence type="ECO:0000313" key="6">
    <source>
        <dbReference type="EMBL" id="SIP73121.1"/>
    </source>
</evidence>
<reference evidence="5 8" key="3">
    <citation type="journal article" date="2017" name="Nat. Microbiol.">
        <title>Natural product diversity associated with the nematode symbionts Photorhabdus and Xenorhabdus.</title>
        <authorList>
            <person name="Tobias N.J."/>
            <person name="Wolff H."/>
            <person name="Djahanschiri B."/>
            <person name="Grundmann F."/>
            <person name="Kronenwerth M."/>
            <person name="Shi Y.M."/>
            <person name="Simonyi S."/>
            <person name="Grun P."/>
            <person name="Shapiro-Ilan D."/>
            <person name="Pidot S.J."/>
            <person name="Stinear T.P."/>
            <person name="Ebersberger I."/>
            <person name="Bode H.B."/>
        </authorList>
    </citation>
    <scope>NUCLEOTIDE SEQUENCE [LARGE SCALE GENOMIC DNA]</scope>
    <source>
        <strain evidence="5 8">DSM 16336</strain>
    </source>
</reference>
<dbReference type="RefSeq" id="WP_169923543.1">
    <property type="nucleotide sequence ID" value="NZ_CAWNQC010000035.1"/>
</dbReference>
<proteinExistence type="predicted"/>
<name>A0A1N6MWC3_9GAMM</name>
<reference evidence="6" key="1">
    <citation type="submission" date="2016-12" db="EMBL/GenBank/DDBJ databases">
        <authorList>
            <person name="Song W.-J."/>
            <person name="Kurnit D.M."/>
        </authorList>
    </citation>
    <scope>NUCLEOTIDE SEQUENCE [LARGE SCALE GENOMIC DNA]</scope>
    <source>
        <strain evidence="6">HGB1681</strain>
    </source>
</reference>
<dbReference type="Gene3D" id="2.60.120.650">
    <property type="entry name" value="Cupin"/>
    <property type="match status" value="1"/>
</dbReference>
<dbReference type="InterPro" id="IPR003347">
    <property type="entry name" value="JmjC_dom"/>
</dbReference>
<dbReference type="PANTHER" id="PTHR13096:SF8">
    <property type="entry name" value="RIBOSOMAL OXYGENASE 1"/>
    <property type="match status" value="1"/>
</dbReference>
<dbReference type="InterPro" id="IPR039994">
    <property type="entry name" value="NO66-like"/>
</dbReference>
<accession>A0A1N6MWC3</accession>
<evidence type="ECO:0000259" key="4">
    <source>
        <dbReference type="PROSITE" id="PS51184"/>
    </source>
</evidence>
<dbReference type="EMBL" id="NIBU01000013">
    <property type="protein sequence ID" value="PHM36574.1"/>
    <property type="molecule type" value="Genomic_DNA"/>
</dbReference>
<sequence>MLDDIIGPIGHQVFFDEFFEKKPLLQRAGSRLTDMFSLADFDRYLIAGEGMLQDLVRITHDGNAVFVPSYLGQATTQRAFILEQFTAGATLKLEDLNFRHGKISKLCKKLEEVFGGYVFAKPFLTGVNFSGLEVHFDTTEVFVIQLEGRKEWSVWNKIIENPTHPLQQNLKDVDLGSPVIKAVLEPGDLLYIPAGAPHSAKCLNDYSLHMSIGLEPTKMFEVIEGYLRLMAEQVAELRQNIYPFTNLAESDKNGKLLIERISKTRFRDMLADFEIAYNATKHEVCDSRLATIASSHTINESTKLQVRPSANLKTRRSDDVIAVYYSSTQSPRKSLISTPSNMTLPDYCQEEINALCNMGENSFTPAQLPGKLNTESKVLLCQEMSKVGILILI</sequence>
<keyword evidence="5" id="KW-0687">Ribonucleoprotein</keyword>
<comment type="cofactor">
    <cofactor evidence="1">
        <name>Fe(2+)</name>
        <dbReference type="ChEBI" id="CHEBI:29033"/>
    </cofactor>
</comment>
<organism evidence="6 7">
    <name type="scientific">Xenorhabdus innexi</name>
    <dbReference type="NCBI Taxonomy" id="290109"/>
    <lineage>
        <taxon>Bacteria</taxon>
        <taxon>Pseudomonadati</taxon>
        <taxon>Pseudomonadota</taxon>
        <taxon>Gammaproteobacteria</taxon>
        <taxon>Enterobacterales</taxon>
        <taxon>Morganellaceae</taxon>
        <taxon>Xenorhabdus</taxon>
    </lineage>
</organism>
<dbReference type="Proteomes" id="UP000196435">
    <property type="component" value="Unassembled WGS sequence"/>
</dbReference>
<evidence type="ECO:0000313" key="8">
    <source>
        <dbReference type="Proteomes" id="UP000224871"/>
    </source>
</evidence>
<dbReference type="EMBL" id="FTLG01000085">
    <property type="protein sequence ID" value="SIP73121.1"/>
    <property type="molecule type" value="Genomic_DNA"/>
</dbReference>
<dbReference type="SMART" id="SM00558">
    <property type="entry name" value="JmjC"/>
    <property type="match status" value="1"/>
</dbReference>
<dbReference type="AlphaFoldDB" id="A0A1N6MWC3"/>
<dbReference type="Pfam" id="PF08007">
    <property type="entry name" value="JmjC_2"/>
    <property type="match status" value="1"/>
</dbReference>
<dbReference type="PANTHER" id="PTHR13096">
    <property type="entry name" value="MINA53 MYC INDUCED NUCLEAR ANTIGEN"/>
    <property type="match status" value="1"/>
</dbReference>
<dbReference type="PROSITE" id="PS51184">
    <property type="entry name" value="JMJC"/>
    <property type="match status" value="1"/>
</dbReference>
<reference evidence="7" key="2">
    <citation type="submission" date="2016-12" db="EMBL/GenBank/DDBJ databases">
        <authorList>
            <person name="Gaudriault S."/>
        </authorList>
    </citation>
    <scope>NUCLEOTIDE SEQUENCE [LARGE SCALE GENOMIC DNA]</scope>
    <source>
        <strain evidence="7">HGB1681 (deposited as PTA-6826 in the American Type Culture Collection)</strain>
    </source>
</reference>
<feature type="domain" description="JmjC" evidence="4">
    <location>
        <begin position="89"/>
        <end position="231"/>
    </location>
</feature>
<dbReference type="Proteomes" id="UP000224871">
    <property type="component" value="Unassembled WGS sequence"/>
</dbReference>
<evidence type="ECO:0000256" key="3">
    <source>
        <dbReference type="ARBA" id="ARBA00023004"/>
    </source>
</evidence>
<dbReference type="GO" id="GO:0046872">
    <property type="term" value="F:metal ion binding"/>
    <property type="evidence" value="ECO:0007669"/>
    <property type="project" value="UniProtKB-KW"/>
</dbReference>
<dbReference type="SUPFAM" id="SSF51197">
    <property type="entry name" value="Clavaminate synthase-like"/>
    <property type="match status" value="1"/>
</dbReference>